<organism evidence="2 3">
    <name type="scientific">Candidatus Cryptobacteroides excrementavium</name>
    <dbReference type="NCBI Taxonomy" id="2840759"/>
    <lineage>
        <taxon>Bacteria</taxon>
        <taxon>Pseudomonadati</taxon>
        <taxon>Bacteroidota</taxon>
        <taxon>Bacteroidia</taxon>
        <taxon>Bacteroidales</taxon>
        <taxon>Candidatus Cryptobacteroides</taxon>
    </lineage>
</organism>
<comment type="caution">
    <text evidence="2">The sequence shown here is derived from an EMBL/GenBank/DDBJ whole genome shotgun (WGS) entry which is preliminary data.</text>
</comment>
<feature type="signal peptide" evidence="1">
    <location>
        <begin position="1"/>
        <end position="23"/>
    </location>
</feature>
<reference evidence="2" key="2">
    <citation type="journal article" date="2021" name="PeerJ">
        <title>Extensive microbial diversity within the chicken gut microbiome revealed by metagenomics and culture.</title>
        <authorList>
            <person name="Gilroy R."/>
            <person name="Ravi A."/>
            <person name="Getino M."/>
            <person name="Pursley I."/>
            <person name="Horton D.L."/>
            <person name="Alikhan N.F."/>
            <person name="Baker D."/>
            <person name="Gharbi K."/>
            <person name="Hall N."/>
            <person name="Watson M."/>
            <person name="Adriaenssens E.M."/>
            <person name="Foster-Nyarko E."/>
            <person name="Jarju S."/>
            <person name="Secka A."/>
            <person name="Antonio M."/>
            <person name="Oren A."/>
            <person name="Chaudhuri R.R."/>
            <person name="La Ragione R."/>
            <person name="Hildebrand F."/>
            <person name="Pallen M.J."/>
        </authorList>
    </citation>
    <scope>NUCLEOTIDE SEQUENCE</scope>
    <source>
        <strain evidence="2">B2-16538</strain>
    </source>
</reference>
<dbReference type="Proteomes" id="UP000823750">
    <property type="component" value="Unassembled WGS sequence"/>
</dbReference>
<gene>
    <name evidence="2" type="ORF">IAB78_01755</name>
</gene>
<dbReference type="EMBL" id="JADILX010000030">
    <property type="protein sequence ID" value="MBO8485132.1"/>
    <property type="molecule type" value="Genomic_DNA"/>
</dbReference>
<evidence type="ECO:0000313" key="2">
    <source>
        <dbReference type="EMBL" id="MBO8485132.1"/>
    </source>
</evidence>
<dbReference type="AlphaFoldDB" id="A0A9D9NRA2"/>
<keyword evidence="1" id="KW-0732">Signal</keyword>
<evidence type="ECO:0000256" key="1">
    <source>
        <dbReference type="SAM" id="SignalP"/>
    </source>
</evidence>
<reference evidence="2" key="1">
    <citation type="submission" date="2020-10" db="EMBL/GenBank/DDBJ databases">
        <authorList>
            <person name="Gilroy R."/>
        </authorList>
    </citation>
    <scope>NUCLEOTIDE SEQUENCE</scope>
    <source>
        <strain evidence="2">B2-16538</strain>
    </source>
</reference>
<evidence type="ECO:0008006" key="4">
    <source>
        <dbReference type="Google" id="ProtNLM"/>
    </source>
</evidence>
<name>A0A9D9NRA2_9BACT</name>
<feature type="chain" id="PRO_5039505675" description="DUF4270 domain-containing protein" evidence="1">
    <location>
        <begin position="24"/>
        <end position="583"/>
    </location>
</feature>
<accession>A0A9D9NRA2</accession>
<protein>
    <recommendedName>
        <fullName evidence="4">DUF4270 domain-containing protein</fullName>
    </recommendedName>
</protein>
<evidence type="ECO:0000313" key="3">
    <source>
        <dbReference type="Proteomes" id="UP000823750"/>
    </source>
</evidence>
<sequence>MKANHLHRIFKSILCACVMTVCASSCVYIDDHLGENFIPTNQQYDVYTMAFPLKNISMAYADSLSGFSSTRFTVGSIRDPETGGLTSRSSAFTLVPLNEEMDFGEDPQVIQFHFTAVKDTVSCIAEDEERILQNIRVYEVKKDLGSKYIYTSSGYRMEDDGIIGDTEISAPIIYNGGDSLSFDFKKEFSQTFIETLAQKFADIEDIDGYNEAFPGIYITADEPAGNGGRINMFGLALGVNDSYYVTSNYAELKFSALFEGESERRDTSYLFYFGAQDLTYSSSTAQYALNVCRQDGYDKTTPGNNILQATEKIIVQGGGGLKPVISAQEIRDSLHTYFEKNGTDYMNVVINKASLIMPFDDPKYETKGIYPAMLSPTCRLRSEVTSDEDEEETENSVYYAGLTDASVSSENQGNVNWSLSQYAPDITHHVQEIIKLGDDADFSTRDIWLLIMATETITETSDNSSMNEYMQNLLYNSYYNNLYGYGYGNYGYGYGGYYDYNNYYNYYMMAAMMSNASQPTTSSSTQLDKDRFYVCTLRGPEATTLPDGVTQSDIDNALSRADALMLQGVPMMKVTYSVPKRGE</sequence>
<proteinExistence type="predicted"/>